<dbReference type="Gene3D" id="2.40.50.1020">
    <property type="entry name" value="LytTr DNA-binding domain"/>
    <property type="match status" value="1"/>
</dbReference>
<evidence type="ECO:0000313" key="4">
    <source>
        <dbReference type="EMBL" id="GAA2041889.1"/>
    </source>
</evidence>
<accession>A0ABP5G997</accession>
<reference evidence="5" key="1">
    <citation type="journal article" date="2019" name="Int. J. Syst. Evol. Microbiol.">
        <title>The Global Catalogue of Microorganisms (GCM) 10K type strain sequencing project: providing services to taxonomists for standard genome sequencing and annotation.</title>
        <authorList>
            <consortium name="The Broad Institute Genomics Platform"/>
            <consortium name="The Broad Institute Genome Sequencing Center for Infectious Disease"/>
            <person name="Wu L."/>
            <person name="Ma J."/>
        </authorList>
    </citation>
    <scope>NUCLEOTIDE SEQUENCE [LARGE SCALE GENOMIC DNA]</scope>
    <source>
        <strain evidence="5">JCM 13595</strain>
    </source>
</reference>
<name>A0ABP5G997_9MICC</name>
<evidence type="ECO:0000256" key="1">
    <source>
        <dbReference type="PROSITE-ProRule" id="PRU00169"/>
    </source>
</evidence>
<organism evidence="4 5">
    <name type="scientific">Yaniella flava</name>
    <dbReference type="NCBI Taxonomy" id="287930"/>
    <lineage>
        <taxon>Bacteria</taxon>
        <taxon>Bacillati</taxon>
        <taxon>Actinomycetota</taxon>
        <taxon>Actinomycetes</taxon>
        <taxon>Micrococcales</taxon>
        <taxon>Micrococcaceae</taxon>
        <taxon>Yaniella</taxon>
    </lineage>
</organism>
<comment type="caution">
    <text evidence="4">The sequence shown here is derived from an EMBL/GenBank/DDBJ whole genome shotgun (WGS) entry which is preliminary data.</text>
</comment>
<dbReference type="PROSITE" id="PS50930">
    <property type="entry name" value="HTH_LYTTR"/>
    <property type="match status" value="1"/>
</dbReference>
<dbReference type="GO" id="GO:0003677">
    <property type="term" value="F:DNA binding"/>
    <property type="evidence" value="ECO:0007669"/>
    <property type="project" value="UniProtKB-KW"/>
</dbReference>
<dbReference type="InterPro" id="IPR046947">
    <property type="entry name" value="LytR-like"/>
</dbReference>
<gene>
    <name evidence="4" type="ORF">GCM10009720_23070</name>
</gene>
<proteinExistence type="predicted"/>
<dbReference type="SMART" id="SM00850">
    <property type="entry name" value="LytTR"/>
    <property type="match status" value="1"/>
</dbReference>
<dbReference type="PANTHER" id="PTHR37299">
    <property type="entry name" value="TRANSCRIPTIONAL REGULATOR-RELATED"/>
    <property type="match status" value="1"/>
</dbReference>
<feature type="domain" description="HTH LytTR-type" evidence="3">
    <location>
        <begin position="143"/>
        <end position="245"/>
    </location>
</feature>
<feature type="domain" description="Response regulatory" evidence="2">
    <location>
        <begin position="10"/>
        <end position="126"/>
    </location>
</feature>
<dbReference type="PROSITE" id="PS50110">
    <property type="entry name" value="RESPONSE_REGULATORY"/>
    <property type="match status" value="1"/>
</dbReference>
<keyword evidence="1" id="KW-0597">Phosphoprotein</keyword>
<feature type="modified residue" description="4-aspartylphosphate" evidence="1">
    <location>
        <position position="61"/>
    </location>
</feature>
<keyword evidence="5" id="KW-1185">Reference proteome</keyword>
<dbReference type="PANTHER" id="PTHR37299:SF1">
    <property type="entry name" value="STAGE 0 SPORULATION PROTEIN A HOMOLOG"/>
    <property type="match status" value="1"/>
</dbReference>
<sequence>MTALNGTGLHVVAVDDELPAVQQMQWLLEADPLVATVHTATDVAQAKAVLAEHTIDVVLLDIHMPGPSGMDLAHELRRANSAHAPHIIFVTADARPAVHAFELDALDYLLKPVRPARLHEALRKTLGRVDTGPIEQIPDQGRVAVQQGSQQMLIPIHSIRWAQAQGDYARIYTADESYLLRISLAGIEEEWAVYDFVRIHRSHIVNLNFATKIVQQDGRMCIHIDHAELPVSRRLMPQVRQRLKQLNFRSVSRG</sequence>
<dbReference type="Pfam" id="PF00072">
    <property type="entry name" value="Response_reg"/>
    <property type="match status" value="1"/>
</dbReference>
<dbReference type="InterPro" id="IPR001789">
    <property type="entry name" value="Sig_transdc_resp-reg_receiver"/>
</dbReference>
<protein>
    <submittedName>
        <fullName evidence="4">LytTR family DNA-binding domain-containing protein</fullName>
    </submittedName>
</protein>
<dbReference type="SMART" id="SM00448">
    <property type="entry name" value="REC"/>
    <property type="match status" value="1"/>
</dbReference>
<dbReference type="Gene3D" id="3.40.50.2300">
    <property type="match status" value="1"/>
</dbReference>
<dbReference type="EMBL" id="BAAAMN010000048">
    <property type="protein sequence ID" value="GAA2041889.1"/>
    <property type="molecule type" value="Genomic_DNA"/>
</dbReference>
<dbReference type="Pfam" id="PF04397">
    <property type="entry name" value="LytTR"/>
    <property type="match status" value="1"/>
</dbReference>
<keyword evidence="4" id="KW-0238">DNA-binding</keyword>
<dbReference type="InterPro" id="IPR007492">
    <property type="entry name" value="LytTR_DNA-bd_dom"/>
</dbReference>
<dbReference type="SUPFAM" id="SSF52172">
    <property type="entry name" value="CheY-like"/>
    <property type="match status" value="1"/>
</dbReference>
<dbReference type="RefSeq" id="WP_343958798.1">
    <property type="nucleotide sequence ID" value="NZ_BAAAMN010000048.1"/>
</dbReference>
<evidence type="ECO:0000313" key="5">
    <source>
        <dbReference type="Proteomes" id="UP001501461"/>
    </source>
</evidence>
<dbReference type="InterPro" id="IPR011006">
    <property type="entry name" value="CheY-like_superfamily"/>
</dbReference>
<dbReference type="Proteomes" id="UP001501461">
    <property type="component" value="Unassembled WGS sequence"/>
</dbReference>
<evidence type="ECO:0000259" key="2">
    <source>
        <dbReference type="PROSITE" id="PS50110"/>
    </source>
</evidence>
<evidence type="ECO:0000259" key="3">
    <source>
        <dbReference type="PROSITE" id="PS50930"/>
    </source>
</evidence>